<dbReference type="EMBL" id="CP073720">
    <property type="protein sequence ID" value="UWP85286.1"/>
    <property type="molecule type" value="Genomic_DNA"/>
</dbReference>
<feature type="transmembrane region" description="Helical" evidence="8">
    <location>
        <begin position="146"/>
        <end position="164"/>
    </location>
</feature>
<evidence type="ECO:0000256" key="7">
    <source>
        <dbReference type="ARBA" id="ARBA00023136"/>
    </source>
</evidence>
<gene>
    <name evidence="11" type="ORF">Dfulv_14055</name>
</gene>
<dbReference type="InterPro" id="IPR000515">
    <property type="entry name" value="MetI-like"/>
</dbReference>
<evidence type="ECO:0000256" key="6">
    <source>
        <dbReference type="ARBA" id="ARBA00022989"/>
    </source>
</evidence>
<dbReference type="InterPro" id="IPR035906">
    <property type="entry name" value="MetI-like_sf"/>
</dbReference>
<keyword evidence="2 8" id="KW-0813">Transport</keyword>
<keyword evidence="3" id="KW-1003">Cell membrane</keyword>
<dbReference type="PANTHER" id="PTHR30614:SF0">
    <property type="entry name" value="L-CYSTINE TRANSPORT SYSTEM PERMEASE PROTEIN TCYL"/>
    <property type="match status" value="1"/>
</dbReference>
<keyword evidence="7 8" id="KW-0472">Membrane</keyword>
<dbReference type="Pfam" id="PF00528">
    <property type="entry name" value="BPD_transp_1"/>
    <property type="match status" value="1"/>
</dbReference>
<feature type="transmembrane region" description="Helical" evidence="8">
    <location>
        <begin position="48"/>
        <end position="72"/>
    </location>
</feature>
<proteinExistence type="inferred from homology"/>
<dbReference type="NCBIfam" id="TIGR01726">
    <property type="entry name" value="HEQRo_perm_3TM"/>
    <property type="match status" value="1"/>
</dbReference>
<keyword evidence="5" id="KW-0029">Amino-acid transport</keyword>
<reference evidence="11" key="2">
    <citation type="submission" date="2022-09" db="EMBL/GenBank/DDBJ databases">
        <title>Biosynthetic gene clusters of Dactylosporangioum fulvum.</title>
        <authorList>
            <person name="Caradec T."/>
        </authorList>
    </citation>
    <scope>NUCLEOTIDE SEQUENCE</scope>
    <source>
        <strain evidence="11">NRRL B-16292</strain>
    </source>
</reference>
<dbReference type="InterPro" id="IPR043429">
    <property type="entry name" value="ArtM/GltK/GlnP/TcyL/YhdX-like"/>
</dbReference>
<dbReference type="PROSITE" id="PS50928">
    <property type="entry name" value="ABC_TM1"/>
    <property type="match status" value="1"/>
</dbReference>
<sequence>MMADWLGFLLQGLWTTLLLVAVSTVLTLALAVPLAVWRISPRRWIRWLSGSFVEVFRSIPLPVLLAALYFGFGPKLSALGLGAFELAVIGIVLNEAAYLAEVYKGLLLSIPNGQWQAAASLGMRRWQAFRLVLLPQLRRPAVPHTVNGFIYIVKGSALASIITVQELTLHANQLMIETFRPLEVYLLVGVIYLAINIPVSYLARLAERDPRRRQAASAGAGRARPDAEPVAPGASV</sequence>
<name>A0ABY5WB41_9ACTN</name>
<evidence type="ECO:0000256" key="9">
    <source>
        <dbReference type="SAM" id="MobiDB-lite"/>
    </source>
</evidence>
<reference evidence="11" key="1">
    <citation type="submission" date="2021-04" db="EMBL/GenBank/DDBJ databases">
        <authorList>
            <person name="Hartkoorn R.C."/>
            <person name="Beaudoing E."/>
            <person name="Hot D."/>
        </authorList>
    </citation>
    <scope>NUCLEOTIDE SEQUENCE</scope>
    <source>
        <strain evidence="11">NRRL B-16292</strain>
    </source>
</reference>
<keyword evidence="12" id="KW-1185">Reference proteome</keyword>
<evidence type="ECO:0000256" key="8">
    <source>
        <dbReference type="RuleBase" id="RU363032"/>
    </source>
</evidence>
<evidence type="ECO:0000256" key="2">
    <source>
        <dbReference type="ARBA" id="ARBA00022448"/>
    </source>
</evidence>
<comment type="subcellular location">
    <subcellularLocation>
        <location evidence="1 8">Cell membrane</location>
        <topology evidence="1 8">Multi-pass membrane protein</topology>
    </subcellularLocation>
</comment>
<accession>A0ABY5WB41</accession>
<evidence type="ECO:0000259" key="10">
    <source>
        <dbReference type="PROSITE" id="PS50928"/>
    </source>
</evidence>
<feature type="transmembrane region" description="Helical" evidence="8">
    <location>
        <begin position="12"/>
        <end position="36"/>
    </location>
</feature>
<dbReference type="CDD" id="cd06261">
    <property type="entry name" value="TM_PBP2"/>
    <property type="match status" value="1"/>
</dbReference>
<keyword evidence="4 8" id="KW-0812">Transmembrane</keyword>
<feature type="region of interest" description="Disordered" evidence="9">
    <location>
        <begin position="213"/>
        <end position="236"/>
    </location>
</feature>
<dbReference type="Gene3D" id="1.10.3720.10">
    <property type="entry name" value="MetI-like"/>
    <property type="match status" value="1"/>
</dbReference>
<dbReference type="InterPro" id="IPR010065">
    <property type="entry name" value="AA_ABC_transptr_permease_3TM"/>
</dbReference>
<feature type="transmembrane region" description="Helical" evidence="8">
    <location>
        <begin position="184"/>
        <end position="203"/>
    </location>
</feature>
<evidence type="ECO:0000313" key="11">
    <source>
        <dbReference type="EMBL" id="UWP85286.1"/>
    </source>
</evidence>
<comment type="similarity">
    <text evidence="8">Belongs to the binding-protein-dependent transport system permease family.</text>
</comment>
<evidence type="ECO:0000256" key="5">
    <source>
        <dbReference type="ARBA" id="ARBA00022970"/>
    </source>
</evidence>
<dbReference type="Proteomes" id="UP001059617">
    <property type="component" value="Chromosome"/>
</dbReference>
<dbReference type="SUPFAM" id="SSF161098">
    <property type="entry name" value="MetI-like"/>
    <property type="match status" value="1"/>
</dbReference>
<keyword evidence="6 8" id="KW-1133">Transmembrane helix</keyword>
<evidence type="ECO:0000256" key="4">
    <source>
        <dbReference type="ARBA" id="ARBA00022692"/>
    </source>
</evidence>
<evidence type="ECO:0000313" key="12">
    <source>
        <dbReference type="Proteomes" id="UP001059617"/>
    </source>
</evidence>
<organism evidence="11 12">
    <name type="scientific">Dactylosporangium fulvum</name>
    <dbReference type="NCBI Taxonomy" id="53359"/>
    <lineage>
        <taxon>Bacteria</taxon>
        <taxon>Bacillati</taxon>
        <taxon>Actinomycetota</taxon>
        <taxon>Actinomycetes</taxon>
        <taxon>Micromonosporales</taxon>
        <taxon>Micromonosporaceae</taxon>
        <taxon>Dactylosporangium</taxon>
    </lineage>
</organism>
<dbReference type="PANTHER" id="PTHR30614">
    <property type="entry name" value="MEMBRANE COMPONENT OF AMINO ACID ABC TRANSPORTER"/>
    <property type="match status" value="1"/>
</dbReference>
<dbReference type="RefSeq" id="WP_259863378.1">
    <property type="nucleotide sequence ID" value="NZ_BAAAST010000006.1"/>
</dbReference>
<feature type="domain" description="ABC transmembrane type-1" evidence="10">
    <location>
        <begin position="13"/>
        <end position="203"/>
    </location>
</feature>
<evidence type="ECO:0000256" key="3">
    <source>
        <dbReference type="ARBA" id="ARBA00022475"/>
    </source>
</evidence>
<feature type="transmembrane region" description="Helical" evidence="8">
    <location>
        <begin position="78"/>
        <end position="100"/>
    </location>
</feature>
<protein>
    <submittedName>
        <fullName evidence="11">Amino acid ABC transporter permease</fullName>
    </submittedName>
</protein>
<evidence type="ECO:0000256" key="1">
    <source>
        <dbReference type="ARBA" id="ARBA00004651"/>
    </source>
</evidence>